<geneLocation type="plasmid" evidence="3 4">
    <name>68K</name>
</geneLocation>
<protein>
    <submittedName>
        <fullName evidence="3">Uncharacterized protein</fullName>
    </submittedName>
</protein>
<dbReference type="Proteomes" id="UP000291236">
    <property type="component" value="Plasmid 68K"/>
</dbReference>
<keyword evidence="2" id="KW-0732">Signal</keyword>
<proteinExistence type="predicted"/>
<dbReference type="AlphaFoldDB" id="A0A4P2VQL6"/>
<sequence>MKSNVRKILSIISLSIFSISFAAHADNNAIEQALLSSSANQSAILSKIDRTLLNMKSDLNKSDTLNIDNNKRLYDKINEQNEILKEISANLKSILDQSRALSLERKKEELKTSSNN</sequence>
<evidence type="ECO:0000256" key="2">
    <source>
        <dbReference type="SAM" id="SignalP"/>
    </source>
</evidence>
<feature type="signal peptide" evidence="2">
    <location>
        <begin position="1"/>
        <end position="25"/>
    </location>
</feature>
<evidence type="ECO:0000313" key="3">
    <source>
        <dbReference type="EMBL" id="BBH54710.1"/>
    </source>
</evidence>
<evidence type="ECO:0000313" key="4">
    <source>
        <dbReference type="Proteomes" id="UP000291236"/>
    </source>
</evidence>
<keyword evidence="1" id="KW-0175">Coiled coil</keyword>
<keyword evidence="4" id="KW-1185">Reference proteome</keyword>
<dbReference type="KEGG" id="sbf:JCM31447_31840"/>
<dbReference type="EMBL" id="AP019370">
    <property type="protein sequence ID" value="BBH54710.1"/>
    <property type="molecule type" value="Genomic_DNA"/>
</dbReference>
<dbReference type="GeneID" id="39493268"/>
<feature type="chain" id="PRO_5020638910" evidence="2">
    <location>
        <begin position="26"/>
        <end position="116"/>
    </location>
</feature>
<organism evidence="3 4">
    <name type="scientific">Fluviispira sanaruensis</name>
    <dbReference type="NCBI Taxonomy" id="2493639"/>
    <lineage>
        <taxon>Bacteria</taxon>
        <taxon>Pseudomonadati</taxon>
        <taxon>Bdellovibrionota</taxon>
        <taxon>Oligoflexia</taxon>
        <taxon>Silvanigrellales</taxon>
        <taxon>Silvanigrellaceae</taxon>
        <taxon>Fluviispira</taxon>
    </lineage>
</organism>
<evidence type="ECO:0000256" key="1">
    <source>
        <dbReference type="SAM" id="Coils"/>
    </source>
</evidence>
<name>A0A4P2VQL6_FLUSA</name>
<feature type="coiled-coil region" evidence="1">
    <location>
        <begin position="70"/>
        <end position="97"/>
    </location>
</feature>
<reference evidence="3 4" key="1">
    <citation type="submission" date="2018-12" db="EMBL/GenBank/DDBJ databases">
        <title>Rubrispira sanarue gen. nov., sp., nov., a member of the order Silvanigrellales, isolated from a brackish lake in Hamamatsu Japan.</title>
        <authorList>
            <person name="Maejima Y."/>
            <person name="Iino T."/>
            <person name="Muraguchi Y."/>
            <person name="Fukuda K."/>
            <person name="Nojiri H."/>
            <person name="Ohkuma M."/>
            <person name="Moriuchi R."/>
            <person name="Dohra H."/>
            <person name="Kimbara K."/>
            <person name="Shintani M."/>
        </authorList>
    </citation>
    <scope>NUCLEOTIDE SEQUENCE [LARGE SCALE GENOMIC DNA]</scope>
    <source>
        <strain evidence="3 4">RF1110005</strain>
        <plasmid evidence="3 4">68K</plasmid>
    </source>
</reference>
<dbReference type="RefSeq" id="WP_130613239.1">
    <property type="nucleotide sequence ID" value="NZ_AP019370.1"/>
</dbReference>
<accession>A0A4P2VQL6</accession>
<keyword evidence="3" id="KW-0614">Plasmid</keyword>
<gene>
    <name evidence="3" type="ORF">JCM31447_31840</name>
</gene>